<evidence type="ECO:0000313" key="1">
    <source>
        <dbReference type="EMBL" id="KAI3357492.1"/>
    </source>
</evidence>
<dbReference type="Proteomes" id="UP000831701">
    <property type="component" value="Chromosome 19"/>
</dbReference>
<dbReference type="EMBL" id="CM041549">
    <property type="protein sequence ID" value="KAI3357492.1"/>
    <property type="molecule type" value="Genomic_DNA"/>
</dbReference>
<reference evidence="1" key="1">
    <citation type="submission" date="2022-04" db="EMBL/GenBank/DDBJ databases">
        <title>Jade perch genome.</title>
        <authorList>
            <person name="Chao B."/>
        </authorList>
    </citation>
    <scope>NUCLEOTIDE SEQUENCE</scope>
    <source>
        <strain evidence="1">CB-2022</strain>
    </source>
</reference>
<accession>A0ACB8VP80</accession>
<evidence type="ECO:0000313" key="2">
    <source>
        <dbReference type="Proteomes" id="UP000831701"/>
    </source>
</evidence>
<sequence>CLASICLRSLVMGAFSRQKFFQELAHGCLLPTAQQGLEQVWQLLVICLLCRLLWMLGLPAFVKHLGTVAGGFYTLYLFFELHMIWVVLLSLLCYLFLFLCRHSTIRGTFLSITVLIYLLLGELHMMDTTNWHKMRGSQMVVAMKAISLAFDLDRGVVTSVPSPIEFMGYIYFVGTVIFGPWISFNSYKEALEGRKLSFSWLLKVSVSWVKSQICLVISNCVAPYLFPYFIPVYGDKLLRRWLLAYENMMSFHFSNYFVGYLSETTTTLAGAGFTEEKENLKWDMTVSKPLNVELPRSMVEVVMSWNLPMSCFLHTYVFKSALKFGTFSAIMVTYTASALLHGLSFHLGAVLISLGFITYIEHEIHPVASFECFGLFCVSVLRKRLAAIFNACILSKKCGPNCTHRNKKELWVYMINIAFSALAILHLTYLGSVFNSSVDYMEEDEESALAVDSSLLRVLVEWQQFGSRYNAYRTPTFPQFRTQYIRRRSQLLRENAKCGFEPGLRRQYLRLRSQLLALRYGPLSEQSSFRASSVRSSRTTLDRMEDFEEDPRAQGARGHRRSVSRGSYQLQAQMNRAVYDERPPGSLVPTSVAEASRAMAGDTTLSENYAFAGMHHIFDQHVDSAVPRLQFANDDKHLLACCSLDGTLSIMTLSPSPPSVKVTLKGHGGPVTDFAWSLSNDIIVSTSLDGTLRIWNTEDGRCIREVRDPESSELLCCTFQPMNNNLTVVGNSKHHLQVVNISTGKKVKGGSSKLTGRVLSLSFDAPGRILWAGDDRGSIFSFLFDMATGKLTKAKRLVVSEGSSICSISARSWISREARDPSLLINACVNKLLLYRVVDNDGTLQLKRSFPIQHGSQLVHSIFCPLMSFRQGACVVTGSEDGCVYFFDVERNTKAIVNKLQGHGGPVLDVSFNCDESLLASADSTGMVIIWRREQK</sequence>
<gene>
    <name evidence="1" type="ORF">L3Q82_015910</name>
</gene>
<proteinExistence type="predicted"/>
<feature type="non-terminal residue" evidence="1">
    <location>
        <position position="1"/>
    </location>
</feature>
<name>A0ACB8VP80_9TELE</name>
<comment type="caution">
    <text evidence="1">The sequence shown here is derived from an EMBL/GenBank/DDBJ whole genome shotgun (WGS) entry which is preliminary data.</text>
</comment>
<protein>
    <submittedName>
        <fullName evidence="1">Uncharacterized protein</fullName>
    </submittedName>
</protein>
<organism evidence="1 2">
    <name type="scientific">Scortum barcoo</name>
    <name type="common">barcoo grunter</name>
    <dbReference type="NCBI Taxonomy" id="214431"/>
    <lineage>
        <taxon>Eukaryota</taxon>
        <taxon>Metazoa</taxon>
        <taxon>Chordata</taxon>
        <taxon>Craniata</taxon>
        <taxon>Vertebrata</taxon>
        <taxon>Euteleostomi</taxon>
        <taxon>Actinopterygii</taxon>
        <taxon>Neopterygii</taxon>
        <taxon>Teleostei</taxon>
        <taxon>Neoteleostei</taxon>
        <taxon>Acanthomorphata</taxon>
        <taxon>Eupercaria</taxon>
        <taxon>Centrarchiformes</taxon>
        <taxon>Terapontoidei</taxon>
        <taxon>Terapontidae</taxon>
        <taxon>Scortum</taxon>
    </lineage>
</organism>
<keyword evidence="2" id="KW-1185">Reference proteome</keyword>